<feature type="binding site" evidence="16">
    <location>
        <position position="63"/>
    </location>
    <ligand>
        <name>Zn(2+)</name>
        <dbReference type="ChEBI" id="CHEBI:29105"/>
        <note>catalytic</note>
    </ligand>
</feature>
<feature type="transmembrane region" description="Helical" evidence="14">
    <location>
        <begin position="99"/>
        <end position="122"/>
    </location>
</feature>
<protein>
    <recommendedName>
        <fullName evidence="14">Zinc metalloprotease</fullName>
    </recommendedName>
</protein>
<keyword evidence="10 14" id="KW-1133">Transmembrane helix</keyword>
<keyword evidence="11 14" id="KW-0482">Metalloprotease</keyword>
<evidence type="ECO:0000256" key="16">
    <source>
        <dbReference type="PIRSR" id="PIRSR006404-2"/>
    </source>
</evidence>
<accession>A0A7C4L1E3</accession>
<dbReference type="InterPro" id="IPR000644">
    <property type="entry name" value="CBS_dom"/>
</dbReference>
<evidence type="ECO:0000256" key="10">
    <source>
        <dbReference type="ARBA" id="ARBA00022989"/>
    </source>
</evidence>
<feature type="domain" description="CBS" evidence="18">
    <location>
        <begin position="301"/>
        <end position="358"/>
    </location>
</feature>
<evidence type="ECO:0000256" key="14">
    <source>
        <dbReference type="PIRNR" id="PIRNR006404"/>
    </source>
</evidence>
<keyword evidence="8 14" id="KW-0378">Hydrolase</keyword>
<dbReference type="PANTHER" id="PTHR39188:SF3">
    <property type="entry name" value="STAGE IV SPORULATION PROTEIN FB"/>
    <property type="match status" value="1"/>
</dbReference>
<keyword evidence="12 17" id="KW-0129">CBS domain</keyword>
<evidence type="ECO:0000256" key="12">
    <source>
        <dbReference type="ARBA" id="ARBA00023122"/>
    </source>
</evidence>
<dbReference type="GO" id="GO:0008237">
    <property type="term" value="F:metallopeptidase activity"/>
    <property type="evidence" value="ECO:0007669"/>
    <property type="project" value="UniProtKB-UniRule"/>
</dbReference>
<dbReference type="Pfam" id="PF00571">
    <property type="entry name" value="CBS"/>
    <property type="match status" value="2"/>
</dbReference>
<dbReference type="GO" id="GO:0005886">
    <property type="term" value="C:plasma membrane"/>
    <property type="evidence" value="ECO:0007669"/>
    <property type="project" value="UniProtKB-SubCell"/>
</dbReference>
<feature type="binding site" evidence="16">
    <location>
        <position position="59"/>
    </location>
    <ligand>
        <name>Zn(2+)</name>
        <dbReference type="ChEBI" id="CHEBI:29105"/>
        <note>catalytic</note>
    </ligand>
</feature>
<evidence type="ECO:0000256" key="3">
    <source>
        <dbReference type="ARBA" id="ARBA00022475"/>
    </source>
</evidence>
<comment type="subcellular location">
    <subcellularLocation>
        <location evidence="1 14">Cell membrane</location>
        <topology evidence="1 14">Multi-pass membrane protein</topology>
    </subcellularLocation>
</comment>
<feature type="binding site" evidence="16">
    <location>
        <position position="162"/>
    </location>
    <ligand>
        <name>Zn(2+)</name>
        <dbReference type="ChEBI" id="CHEBI:29105"/>
        <note>catalytic</note>
    </ligand>
</feature>
<evidence type="ECO:0000256" key="6">
    <source>
        <dbReference type="ARBA" id="ARBA00022723"/>
    </source>
</evidence>
<dbReference type="PIRSF" id="PIRSF006404">
    <property type="entry name" value="UCP006404_Pept_M50_CBS"/>
    <property type="match status" value="1"/>
</dbReference>
<dbReference type="InterPro" id="IPR046342">
    <property type="entry name" value="CBS_dom_sf"/>
</dbReference>
<evidence type="ECO:0000256" key="9">
    <source>
        <dbReference type="ARBA" id="ARBA00022833"/>
    </source>
</evidence>
<gene>
    <name evidence="19" type="ORF">ENT17_05620</name>
</gene>
<evidence type="ECO:0000256" key="8">
    <source>
        <dbReference type="ARBA" id="ARBA00022801"/>
    </source>
</evidence>
<dbReference type="PANTHER" id="PTHR39188">
    <property type="entry name" value="MEMBRANE-ASSOCIATED ZINC METALLOPROTEASE M50B"/>
    <property type="match status" value="1"/>
</dbReference>
<feature type="transmembrane region" description="Helical" evidence="14">
    <location>
        <begin position="12"/>
        <end position="35"/>
    </location>
</feature>
<evidence type="ECO:0000256" key="11">
    <source>
        <dbReference type="ARBA" id="ARBA00023049"/>
    </source>
</evidence>
<comment type="cofactor">
    <cofactor evidence="14 16">
        <name>Zn(2+)</name>
        <dbReference type="ChEBI" id="CHEBI:29105"/>
    </cofactor>
    <text evidence="14 16">Binds 1 zinc ion per subunit.</text>
</comment>
<keyword evidence="5 14" id="KW-0812">Transmembrane</keyword>
<comment type="caution">
    <text evidence="19">The sequence shown here is derived from an EMBL/GenBank/DDBJ whole genome shotgun (WGS) entry which is preliminary data.</text>
</comment>
<evidence type="ECO:0000256" key="13">
    <source>
        <dbReference type="ARBA" id="ARBA00023136"/>
    </source>
</evidence>
<keyword evidence="13 14" id="KW-0472">Membrane</keyword>
<dbReference type="GO" id="GO:0046872">
    <property type="term" value="F:metal ion binding"/>
    <property type="evidence" value="ECO:0007669"/>
    <property type="project" value="UniProtKB-UniRule"/>
</dbReference>
<feature type="active site" evidence="15">
    <location>
        <position position="60"/>
    </location>
</feature>
<reference evidence="19" key="1">
    <citation type="journal article" date="2020" name="mSystems">
        <title>Genome- and Community-Level Interaction Insights into Carbon Utilization and Element Cycling Functions of Hydrothermarchaeota in Hydrothermal Sediment.</title>
        <authorList>
            <person name="Zhou Z."/>
            <person name="Liu Y."/>
            <person name="Xu W."/>
            <person name="Pan J."/>
            <person name="Luo Z.H."/>
            <person name="Li M."/>
        </authorList>
    </citation>
    <scope>NUCLEOTIDE SEQUENCE [LARGE SCALE GENOMIC DNA]</scope>
    <source>
        <strain evidence="19">SpSt-556</strain>
    </source>
</reference>
<dbReference type="PROSITE" id="PS51371">
    <property type="entry name" value="CBS"/>
    <property type="match status" value="2"/>
</dbReference>
<evidence type="ECO:0000256" key="4">
    <source>
        <dbReference type="ARBA" id="ARBA00022670"/>
    </source>
</evidence>
<dbReference type="GO" id="GO:0006508">
    <property type="term" value="P:proteolysis"/>
    <property type="evidence" value="ECO:0007669"/>
    <property type="project" value="UniProtKB-KW"/>
</dbReference>
<evidence type="ECO:0000313" key="19">
    <source>
        <dbReference type="EMBL" id="HGS87081.1"/>
    </source>
</evidence>
<keyword evidence="4 14" id="KW-0645">Protease</keyword>
<keyword evidence="9 14" id="KW-0862">Zinc</keyword>
<evidence type="ECO:0000256" key="7">
    <source>
        <dbReference type="ARBA" id="ARBA00022737"/>
    </source>
</evidence>
<dbReference type="CDD" id="cd06164">
    <property type="entry name" value="S2P-M50_SpoIVFB_CBS"/>
    <property type="match status" value="1"/>
</dbReference>
<dbReference type="SUPFAM" id="SSF54631">
    <property type="entry name" value="CBS-domain pair"/>
    <property type="match status" value="1"/>
</dbReference>
<feature type="transmembrane region" description="Helical" evidence="14">
    <location>
        <begin position="41"/>
        <end position="59"/>
    </location>
</feature>
<evidence type="ECO:0000256" key="15">
    <source>
        <dbReference type="PIRSR" id="PIRSR006404-1"/>
    </source>
</evidence>
<dbReference type="Pfam" id="PF02163">
    <property type="entry name" value="Peptidase_M50"/>
    <property type="match status" value="2"/>
</dbReference>
<name>A0A7C4L1E3_9CHLR</name>
<proteinExistence type="inferred from homology"/>
<evidence type="ECO:0000256" key="5">
    <source>
        <dbReference type="ARBA" id="ARBA00022692"/>
    </source>
</evidence>
<dbReference type="AlphaFoldDB" id="A0A7C4L1E3"/>
<comment type="similarity">
    <text evidence="2 14">Belongs to the peptidase M50B family.</text>
</comment>
<keyword evidence="7" id="KW-0677">Repeat</keyword>
<feature type="domain" description="CBS" evidence="18">
    <location>
        <begin position="239"/>
        <end position="297"/>
    </location>
</feature>
<keyword evidence="3 14" id="KW-1003">Cell membrane</keyword>
<feature type="transmembrane region" description="Helical" evidence="14">
    <location>
        <begin position="190"/>
        <end position="217"/>
    </location>
</feature>
<dbReference type="InterPro" id="IPR016483">
    <property type="entry name" value="UCP006404_Pept_M50_CBS"/>
</dbReference>
<dbReference type="EMBL" id="DSXR01000053">
    <property type="protein sequence ID" value="HGS87081.1"/>
    <property type="molecule type" value="Genomic_DNA"/>
</dbReference>
<evidence type="ECO:0000259" key="18">
    <source>
        <dbReference type="PROSITE" id="PS51371"/>
    </source>
</evidence>
<keyword evidence="6 14" id="KW-0479">Metal-binding</keyword>
<evidence type="ECO:0000256" key="1">
    <source>
        <dbReference type="ARBA" id="ARBA00004651"/>
    </source>
</evidence>
<organism evidence="19">
    <name type="scientific">Bellilinea caldifistulae</name>
    <dbReference type="NCBI Taxonomy" id="360411"/>
    <lineage>
        <taxon>Bacteria</taxon>
        <taxon>Bacillati</taxon>
        <taxon>Chloroflexota</taxon>
        <taxon>Anaerolineae</taxon>
        <taxon>Anaerolineales</taxon>
        <taxon>Anaerolineaceae</taxon>
        <taxon>Bellilinea</taxon>
    </lineage>
</organism>
<evidence type="ECO:0000256" key="2">
    <source>
        <dbReference type="ARBA" id="ARBA00007931"/>
    </source>
</evidence>
<feature type="transmembrane region" description="Helical" evidence="14">
    <location>
        <begin position="142"/>
        <end position="159"/>
    </location>
</feature>
<evidence type="ECO:0000256" key="17">
    <source>
        <dbReference type="PROSITE-ProRule" id="PRU00703"/>
    </source>
</evidence>
<dbReference type="Gene3D" id="3.10.580.10">
    <property type="entry name" value="CBS-domain"/>
    <property type="match status" value="1"/>
</dbReference>
<sequence>MKWSLKIARVAGIDIQIHATFLLILGWVAFSYYLVGRSVNAVITGVGFLLALFLCVVLHELGHALAARKFGIQTKDITLLPIGGVARLERMPEKPMQELWVALAGPLVNVVISAVLFIGLLFSGALQPLGSLSMTGGPFLERLMVVNLFLAGFNLIPAFPMDGGRVVRALLATRLPYTQATQAAATLGQALAFVFGFIGLFTNPFLVFIAFFVYIGAAQEASMVQMKSALSGIPVSQAMVTDFRTLQEGEPLSRAIELLMSSTQQDFPVLSGERVVGVLTRKSLVEALQRLGQNAPVSAAMDCRFESAHINDMLEEVSRKLQERECHTLPVIADDRLVGLVTMENIGEFLMIRSALEKRAAAATR</sequence>
<dbReference type="SMART" id="SM00116">
    <property type="entry name" value="CBS"/>
    <property type="match status" value="2"/>
</dbReference>
<dbReference type="InterPro" id="IPR008915">
    <property type="entry name" value="Peptidase_M50"/>
</dbReference>